<gene>
    <name evidence="7" type="ORF">IPN91_15385</name>
</gene>
<dbReference type="Pfam" id="PF00528">
    <property type="entry name" value="BPD_transp_1"/>
    <property type="match status" value="2"/>
</dbReference>
<dbReference type="AlphaFoldDB" id="A0A936K7I7"/>
<feature type="domain" description="ABC transmembrane type-1" evidence="6">
    <location>
        <begin position="70"/>
        <end position="269"/>
    </location>
</feature>
<dbReference type="CDD" id="cd06261">
    <property type="entry name" value="TM_PBP2"/>
    <property type="match status" value="2"/>
</dbReference>
<feature type="transmembrane region" description="Helical" evidence="5">
    <location>
        <begin position="74"/>
        <end position="96"/>
    </location>
</feature>
<evidence type="ECO:0000256" key="1">
    <source>
        <dbReference type="ARBA" id="ARBA00004651"/>
    </source>
</evidence>
<evidence type="ECO:0000313" key="8">
    <source>
        <dbReference type="Proteomes" id="UP000709959"/>
    </source>
</evidence>
<dbReference type="InterPro" id="IPR035906">
    <property type="entry name" value="MetI-like_sf"/>
</dbReference>
<name>A0A936K7I7_9BACT</name>
<dbReference type="EMBL" id="JADKCH010000033">
    <property type="protein sequence ID" value="MBK8573964.1"/>
    <property type="molecule type" value="Genomic_DNA"/>
</dbReference>
<accession>A0A936K7I7</accession>
<feature type="domain" description="ABC transmembrane type-1" evidence="6">
    <location>
        <begin position="380"/>
        <end position="566"/>
    </location>
</feature>
<evidence type="ECO:0000313" key="7">
    <source>
        <dbReference type="EMBL" id="MBK8573964.1"/>
    </source>
</evidence>
<comment type="similarity">
    <text evidence="5">Belongs to the binding-protein-dependent transport system permease family.</text>
</comment>
<organism evidence="7 8">
    <name type="scientific">Candidatus Geothrix odensensis</name>
    <dbReference type="NCBI Taxonomy" id="2954440"/>
    <lineage>
        <taxon>Bacteria</taxon>
        <taxon>Pseudomonadati</taxon>
        <taxon>Acidobacteriota</taxon>
        <taxon>Holophagae</taxon>
        <taxon>Holophagales</taxon>
        <taxon>Holophagaceae</taxon>
        <taxon>Geothrix</taxon>
    </lineage>
</organism>
<feature type="transmembrane region" description="Helical" evidence="5">
    <location>
        <begin position="26"/>
        <end position="45"/>
    </location>
</feature>
<feature type="transmembrane region" description="Helical" evidence="5">
    <location>
        <begin position="108"/>
        <end position="131"/>
    </location>
</feature>
<feature type="transmembrane region" description="Helical" evidence="5">
    <location>
        <begin position="488"/>
        <end position="506"/>
    </location>
</feature>
<comment type="subcellular location">
    <subcellularLocation>
        <location evidence="1 5">Cell membrane</location>
        <topology evidence="1 5">Multi-pass membrane protein</topology>
    </subcellularLocation>
</comment>
<comment type="caution">
    <text evidence="7">The sequence shown here is derived from an EMBL/GenBank/DDBJ whole genome shotgun (WGS) entry which is preliminary data.</text>
</comment>
<evidence type="ECO:0000256" key="4">
    <source>
        <dbReference type="ARBA" id="ARBA00023136"/>
    </source>
</evidence>
<dbReference type="InterPro" id="IPR000515">
    <property type="entry name" value="MetI-like"/>
</dbReference>
<evidence type="ECO:0000256" key="5">
    <source>
        <dbReference type="RuleBase" id="RU363032"/>
    </source>
</evidence>
<keyword evidence="5" id="KW-0813">Transport</keyword>
<feature type="transmembrane region" description="Helical" evidence="5">
    <location>
        <begin position="137"/>
        <end position="160"/>
    </location>
</feature>
<feature type="transmembrane region" description="Helical" evidence="5">
    <location>
        <begin position="383"/>
        <end position="403"/>
    </location>
</feature>
<dbReference type="GO" id="GO:0055085">
    <property type="term" value="P:transmembrane transport"/>
    <property type="evidence" value="ECO:0007669"/>
    <property type="project" value="InterPro"/>
</dbReference>
<dbReference type="Gene3D" id="1.10.3720.10">
    <property type="entry name" value="MetI-like"/>
    <property type="match status" value="2"/>
</dbReference>
<feature type="transmembrane region" description="Helical" evidence="5">
    <location>
        <begin position="548"/>
        <end position="567"/>
    </location>
</feature>
<dbReference type="SUPFAM" id="SSF161098">
    <property type="entry name" value="MetI-like"/>
    <property type="match status" value="2"/>
</dbReference>
<dbReference type="Proteomes" id="UP000709959">
    <property type="component" value="Unassembled WGS sequence"/>
</dbReference>
<proteinExistence type="inferred from homology"/>
<sequence>MIHRFLDTVWGQAMNLLTAPVRHRRWIDLLVLAALAGTLAALWLVGKEWTAVQRPTVEIALSAWALPKYLLLSLIRAIAAYAVSLAFTLVVAYWAAKDPVAERILVPILDILQSVPLLAFLPPVLLLMLTIFPHSNIGLELSAVLLIVTCQAWNMAFSFYQSLKTLPKELEETSSLYGFTWLQKLRWVEVPFATPGLVWNSMVSVANSWFFLMSAEAFRAGNKNFQLPGLGSYMNTAVEQGNGRAQIYAILTMLALVIALDQLVWRPVVAWSQRFQMDDGAEVEPADNWLLRLFRRSRLLKWLEKRRNQRLHRRTPRPTLIRKAHAELQRPGKLGSWVATSAMVAVLVLLALGGLSVVRLLAEVSGPKWLQLLKAGGASLSRVLLSTLLATLWTLPVGLWIGMSPTWSRRLQSIVQVAASFPSSLIFATLILVFQSMGIGLGVSCVLLMVLSTQWYLLFNIIAGAQAIPTDLREAATAYRLSLWRRCWTLYFPAVFPFLVTGWVTATGGAWNASIVTEIVTAKQQTLRTFGLGAEVVLATEQGSMPHLAASALLMAALVVLFNRLVWVPLYRLAETRYALNR</sequence>
<feature type="transmembrane region" description="Helical" evidence="5">
    <location>
        <begin position="247"/>
        <end position="265"/>
    </location>
</feature>
<dbReference type="PANTHER" id="PTHR42744:SF1">
    <property type="entry name" value="BINDING-PROTEIN-DEPENDENT TRANSPORT SYSTEMS INNER MEMBRANE COMPONENT"/>
    <property type="match status" value="1"/>
</dbReference>
<keyword evidence="4 5" id="KW-0472">Membrane</keyword>
<dbReference type="GO" id="GO:0005886">
    <property type="term" value="C:plasma membrane"/>
    <property type="evidence" value="ECO:0007669"/>
    <property type="project" value="UniProtKB-SubCell"/>
</dbReference>
<protein>
    <submittedName>
        <fullName evidence="7">ABC transporter permease subunit</fullName>
    </submittedName>
</protein>
<reference evidence="7 8" key="1">
    <citation type="submission" date="2020-10" db="EMBL/GenBank/DDBJ databases">
        <title>Connecting structure to function with the recovery of over 1000 high-quality activated sludge metagenome-assembled genomes encoding full-length rRNA genes using long-read sequencing.</title>
        <authorList>
            <person name="Singleton C.M."/>
            <person name="Petriglieri F."/>
            <person name="Kristensen J.M."/>
            <person name="Kirkegaard R.H."/>
            <person name="Michaelsen T.Y."/>
            <person name="Andersen M.H."/>
            <person name="Karst S.M."/>
            <person name="Dueholm M.S."/>
            <person name="Nielsen P.H."/>
            <person name="Albertsen M."/>
        </authorList>
    </citation>
    <scope>NUCLEOTIDE SEQUENCE [LARGE SCALE GENOMIC DNA]</scope>
    <source>
        <strain evidence="7">OdNE_18-Q3-R46-58_MAXAC.008</strain>
    </source>
</reference>
<keyword evidence="2 5" id="KW-0812">Transmembrane</keyword>
<evidence type="ECO:0000256" key="3">
    <source>
        <dbReference type="ARBA" id="ARBA00022989"/>
    </source>
</evidence>
<feature type="transmembrane region" description="Helical" evidence="5">
    <location>
        <begin position="337"/>
        <end position="362"/>
    </location>
</feature>
<evidence type="ECO:0000259" key="6">
    <source>
        <dbReference type="PROSITE" id="PS50928"/>
    </source>
</evidence>
<evidence type="ECO:0000256" key="2">
    <source>
        <dbReference type="ARBA" id="ARBA00022692"/>
    </source>
</evidence>
<dbReference type="PANTHER" id="PTHR42744">
    <property type="entry name" value="BINDING-PROTEIN-DEPENDENT TRANSPORT SYSTEMS INNER MEMBRANE COMPONENT"/>
    <property type="match status" value="1"/>
</dbReference>
<feature type="transmembrane region" description="Helical" evidence="5">
    <location>
        <begin position="423"/>
        <end position="451"/>
    </location>
</feature>
<keyword evidence="3 5" id="KW-1133">Transmembrane helix</keyword>
<dbReference type="PROSITE" id="PS50928">
    <property type="entry name" value="ABC_TM1"/>
    <property type="match status" value="2"/>
</dbReference>